<sequence length="206" mass="22405">MNHFHVAGNVADSALGVYLPSAQTVTMKYHARNGNWAVLYPENSNQMDDTTVSGWVLQTQVTHNNDAKTAYSYVLLPTYTAEQTTQYSRTPDVTVVAQTTDFHVVAENTLNAVAANAFTDAPQSSAQVETKGEVSVLMVRDGDVAKVWVSQPSRTDSTVQVRFPQALGDALVAGEAARVSLVDGYWQIDTTGLDGEAYFFSYRVNG</sequence>
<dbReference type="Gene3D" id="2.70.98.10">
    <property type="match status" value="1"/>
</dbReference>
<keyword evidence="2" id="KW-0456">Lyase</keyword>
<feature type="domain" description="Polysaccharide lyase family 8 C-terminal" evidence="1">
    <location>
        <begin position="94"/>
        <end position="160"/>
    </location>
</feature>
<dbReference type="EC" id="4.2.2.1" evidence="2"/>
<evidence type="ECO:0000259" key="1">
    <source>
        <dbReference type="Pfam" id="PF02884"/>
    </source>
</evidence>
<dbReference type="SUPFAM" id="SSF49863">
    <property type="entry name" value="Hyaluronate lyase-like, C-terminal domain"/>
    <property type="match status" value="1"/>
</dbReference>
<dbReference type="EMBL" id="BBMN01000010">
    <property type="protein sequence ID" value="GAL06167.1"/>
    <property type="molecule type" value="Genomic_DNA"/>
</dbReference>
<dbReference type="GO" id="GO:0030340">
    <property type="term" value="F:hyaluronate lyase activity"/>
    <property type="evidence" value="ECO:0007669"/>
    <property type="project" value="UniProtKB-EC"/>
</dbReference>
<dbReference type="SUPFAM" id="SSF74650">
    <property type="entry name" value="Galactose mutarotase-like"/>
    <property type="match status" value="1"/>
</dbReference>
<dbReference type="AlphaFoldDB" id="A0A090RF25"/>
<dbReference type="STRING" id="754436.JCM19237_1812"/>
<dbReference type="Proteomes" id="UP000029227">
    <property type="component" value="Unassembled WGS sequence"/>
</dbReference>
<dbReference type="InterPro" id="IPR004103">
    <property type="entry name" value="Lyase_8_C"/>
</dbReference>
<dbReference type="GO" id="GO:0030246">
    <property type="term" value="F:carbohydrate binding"/>
    <property type="evidence" value="ECO:0007669"/>
    <property type="project" value="InterPro"/>
</dbReference>
<organism evidence="2 3">
    <name type="scientific">Photobacterium aphoticum</name>
    <dbReference type="NCBI Taxonomy" id="754436"/>
    <lineage>
        <taxon>Bacteria</taxon>
        <taxon>Pseudomonadati</taxon>
        <taxon>Pseudomonadota</taxon>
        <taxon>Gammaproteobacteria</taxon>
        <taxon>Vibrionales</taxon>
        <taxon>Vibrionaceae</taxon>
        <taxon>Photobacterium</taxon>
    </lineage>
</organism>
<accession>A0A090RF25</accession>
<gene>
    <name evidence="2" type="ORF">JCM19237_1812</name>
</gene>
<dbReference type="InterPro" id="IPR014718">
    <property type="entry name" value="GH-type_carb-bd"/>
</dbReference>
<protein>
    <submittedName>
        <fullName evidence="2">Hyaluronate lyase</fullName>
        <ecNumber evidence="2">4.2.2.1</ecNumber>
    </submittedName>
</protein>
<evidence type="ECO:0000313" key="3">
    <source>
        <dbReference type="Proteomes" id="UP000029227"/>
    </source>
</evidence>
<comment type="caution">
    <text evidence="2">The sequence shown here is derived from an EMBL/GenBank/DDBJ whole genome shotgun (WGS) entry which is preliminary data.</text>
</comment>
<evidence type="ECO:0000313" key="2">
    <source>
        <dbReference type="EMBL" id="GAL06167.1"/>
    </source>
</evidence>
<proteinExistence type="predicted"/>
<dbReference type="Gene3D" id="2.60.220.10">
    <property type="entry name" value="Polysaccharide lyase family 8-like, C-terminal"/>
    <property type="match status" value="1"/>
</dbReference>
<name>A0A090RF25_9GAMM</name>
<dbReference type="GO" id="GO:0005975">
    <property type="term" value="P:carbohydrate metabolic process"/>
    <property type="evidence" value="ECO:0007669"/>
    <property type="project" value="InterPro"/>
</dbReference>
<dbReference type="Pfam" id="PF02884">
    <property type="entry name" value="Lyase_8_C"/>
    <property type="match status" value="1"/>
</dbReference>
<reference evidence="2 3" key="1">
    <citation type="journal article" date="2014" name="Genome Announc.">
        <title>Draft Genome Sequences of Two Vibrionaceae Species, Vibrio ponticus C121 and Photobacterium aphoticum C119, Isolated as Coral Reef Microbiota.</title>
        <authorList>
            <person name="Al-saari N."/>
            <person name="Meirelles P.M."/>
            <person name="Mino S."/>
            <person name="Suda W."/>
            <person name="Oshima K."/>
            <person name="Hattori M."/>
            <person name="Ohkuma M."/>
            <person name="Thompson F.L."/>
            <person name="Gomez-Gil B."/>
            <person name="Sawabe T."/>
            <person name="Sawabe T."/>
        </authorList>
    </citation>
    <scope>NUCLEOTIDE SEQUENCE [LARGE SCALE GENOMIC DNA]</scope>
    <source>
        <strain evidence="2 3">JCM 19237</strain>
    </source>
</reference>
<dbReference type="InterPro" id="IPR011013">
    <property type="entry name" value="Gal_mutarotase_sf_dom"/>
</dbReference>
<dbReference type="InterPro" id="IPR011071">
    <property type="entry name" value="Lyase_8-like_C"/>
</dbReference>
<dbReference type="GO" id="GO:0005576">
    <property type="term" value="C:extracellular region"/>
    <property type="evidence" value="ECO:0007669"/>
    <property type="project" value="InterPro"/>
</dbReference>